<feature type="region of interest" description="Disordered" evidence="1">
    <location>
        <begin position="1"/>
        <end position="91"/>
    </location>
</feature>
<gene>
    <name evidence="2" type="ORF">JZ751_011664</name>
</gene>
<keyword evidence="3" id="KW-1185">Reference proteome</keyword>
<reference evidence="2" key="1">
    <citation type="thesis" date="2021" institute="BYU ScholarsArchive" country="Provo, UT, USA">
        <title>Applications of and Algorithms for Genome Assembly and Genomic Analyses with an Emphasis on Marine Teleosts.</title>
        <authorList>
            <person name="Pickett B.D."/>
        </authorList>
    </citation>
    <scope>NUCLEOTIDE SEQUENCE</scope>
    <source>
        <strain evidence="2">HI-2016</strain>
    </source>
</reference>
<dbReference type="EMBL" id="JAFBMS010000003">
    <property type="protein sequence ID" value="KAG9353546.1"/>
    <property type="molecule type" value="Genomic_DNA"/>
</dbReference>
<evidence type="ECO:0000256" key="1">
    <source>
        <dbReference type="SAM" id="MobiDB-lite"/>
    </source>
</evidence>
<accession>A0A8T2PQB7</accession>
<proteinExistence type="predicted"/>
<organism evidence="2 3">
    <name type="scientific">Albula glossodonta</name>
    <name type="common">roundjaw bonefish</name>
    <dbReference type="NCBI Taxonomy" id="121402"/>
    <lineage>
        <taxon>Eukaryota</taxon>
        <taxon>Metazoa</taxon>
        <taxon>Chordata</taxon>
        <taxon>Craniata</taxon>
        <taxon>Vertebrata</taxon>
        <taxon>Euteleostomi</taxon>
        <taxon>Actinopterygii</taxon>
        <taxon>Neopterygii</taxon>
        <taxon>Teleostei</taxon>
        <taxon>Albuliformes</taxon>
        <taxon>Albulidae</taxon>
        <taxon>Albula</taxon>
    </lineage>
</organism>
<feature type="compositionally biased region" description="Low complexity" evidence="1">
    <location>
        <begin position="78"/>
        <end position="91"/>
    </location>
</feature>
<dbReference type="AlphaFoldDB" id="A0A8T2PQB7"/>
<feature type="compositionally biased region" description="Pro residues" evidence="1">
    <location>
        <begin position="66"/>
        <end position="77"/>
    </location>
</feature>
<name>A0A8T2PQB7_9TELE</name>
<evidence type="ECO:0000313" key="3">
    <source>
        <dbReference type="Proteomes" id="UP000824540"/>
    </source>
</evidence>
<evidence type="ECO:0000313" key="2">
    <source>
        <dbReference type="EMBL" id="KAG9353546.1"/>
    </source>
</evidence>
<dbReference type="Proteomes" id="UP000824540">
    <property type="component" value="Unassembled WGS sequence"/>
</dbReference>
<comment type="caution">
    <text evidence="2">The sequence shown here is derived from an EMBL/GenBank/DDBJ whole genome shotgun (WGS) entry which is preliminary data.</text>
</comment>
<protein>
    <submittedName>
        <fullName evidence="2">Uncharacterized protein</fullName>
    </submittedName>
</protein>
<sequence length="111" mass="11772">MSVPAAVSKTFLRSPRDPTHAQTHGRRASGKTPCCLAVQNERLTNNQSPPCTPMPAPPTKSSASPIQPPPPPHPAPHPVLSLPYETVTTTPSPVVTVVGEKQKCQKPRATV</sequence>